<keyword evidence="2" id="KW-1185">Reference proteome</keyword>
<evidence type="ECO:0000313" key="2">
    <source>
        <dbReference type="Proteomes" id="UP000005879"/>
    </source>
</evidence>
<protein>
    <submittedName>
        <fullName evidence="1">Uncharacterized protein</fullName>
    </submittedName>
</protein>
<name>G8FV29_9CAUD</name>
<dbReference type="EMBL" id="JN051154">
    <property type="protein sequence ID" value="AER59805.1"/>
    <property type="molecule type" value="Genomic_DNA"/>
</dbReference>
<accession>G8FV29</accession>
<dbReference type="GeneID" id="11294594"/>
<dbReference type="Proteomes" id="UP000005879">
    <property type="component" value="Segment"/>
</dbReference>
<reference evidence="1 2" key="1">
    <citation type="journal article" date="2012" name="Gene">
        <title>Genome sequence of the phage clP1, which infects the beer spoilage bacterium Pediococcus damnosus.</title>
        <authorList>
            <person name="Kelly D."/>
            <person name="O'Sullivan O."/>
            <person name="Mills S."/>
            <person name="McAuliffe O."/>
            <person name="Ross R.P."/>
            <person name="Neve H."/>
            <person name="Coffey A."/>
        </authorList>
    </citation>
    <scope>NUCLEOTIDE SEQUENCE [LARGE SCALE GENOMIC DNA]</scope>
</reference>
<dbReference type="KEGG" id="vg:11294594"/>
<gene>
    <name evidence="1" type="ORF">clP1_046</name>
</gene>
<proteinExistence type="predicted"/>
<organism evidence="1 2">
    <name type="scientific">Pediococcus phage cIP1</name>
    <dbReference type="NCBI Taxonomy" id="2681621"/>
    <lineage>
        <taxon>Viruses</taxon>
        <taxon>Duplodnaviria</taxon>
        <taxon>Heunggongvirae</taxon>
        <taxon>Uroviricota</taxon>
        <taxon>Caudoviricetes</taxon>
        <taxon>Coetzeevirus</taxon>
        <taxon>Coetzeevirus cIP1</taxon>
    </lineage>
</organism>
<evidence type="ECO:0000313" key="1">
    <source>
        <dbReference type="EMBL" id="AER59805.1"/>
    </source>
</evidence>
<sequence>MNKLYKLFKEQFTEVSHNKLSETIEVHYNGVSYVVAYDGGKAVMAGSNGHMWLATGDMQTIVNKFGGYING</sequence>
<dbReference type="RefSeq" id="YP_004934211.1">
    <property type="nucleotide sequence ID" value="NC_016161.1"/>
</dbReference>